<keyword evidence="1" id="KW-0479">Metal-binding</keyword>
<dbReference type="AlphaFoldDB" id="A0A8X6NU25"/>
<dbReference type="Gene3D" id="2.40.70.10">
    <property type="entry name" value="Acid Proteases"/>
    <property type="match status" value="1"/>
</dbReference>
<dbReference type="GO" id="GO:0003676">
    <property type="term" value="F:nucleic acid binding"/>
    <property type="evidence" value="ECO:0007669"/>
    <property type="project" value="InterPro"/>
</dbReference>
<keyword evidence="1" id="KW-0863">Zinc-finger</keyword>
<evidence type="ECO:0000256" key="1">
    <source>
        <dbReference type="PROSITE-ProRule" id="PRU00047"/>
    </source>
</evidence>
<organism evidence="4 5">
    <name type="scientific">Nephila pilipes</name>
    <name type="common">Giant wood spider</name>
    <name type="synonym">Nephila maculata</name>
    <dbReference type="NCBI Taxonomy" id="299642"/>
    <lineage>
        <taxon>Eukaryota</taxon>
        <taxon>Metazoa</taxon>
        <taxon>Ecdysozoa</taxon>
        <taxon>Arthropoda</taxon>
        <taxon>Chelicerata</taxon>
        <taxon>Arachnida</taxon>
        <taxon>Araneae</taxon>
        <taxon>Araneomorphae</taxon>
        <taxon>Entelegynae</taxon>
        <taxon>Araneoidea</taxon>
        <taxon>Nephilidae</taxon>
        <taxon>Nephila</taxon>
    </lineage>
</organism>
<feature type="compositionally biased region" description="Polar residues" evidence="2">
    <location>
        <begin position="18"/>
        <end position="27"/>
    </location>
</feature>
<comment type="caution">
    <text evidence="4">The sequence shown here is derived from an EMBL/GenBank/DDBJ whole genome shotgun (WGS) entry which is preliminary data.</text>
</comment>
<dbReference type="GO" id="GO:0006508">
    <property type="term" value="P:proteolysis"/>
    <property type="evidence" value="ECO:0007669"/>
    <property type="project" value="InterPro"/>
</dbReference>
<sequence>MNHKFNVRGGSTRRTDNSRTFNSATSNDRGEPRCFACNKFGHVLRDCPFPCTLCGESGHTKKYCTKNKNEPRANTLSVCDRESSSPNRYLRTAHINNHEVTALLDTGSSSCLLKESVAANLGLKISPCKTNIFSFGNQLNPVSQSLGATVIDFQIEDVVGRDIYVLIVPDSTQPVDLIVGRPFLDLSYIAYARVGEKLHIGYAKDYPFINSDYIDVANNNQPELYSVSSNERNKSNFTLHKEETEKLNSIRKMKSFTSPSSKYAKQLLKQSVKKKNVSHAFGTSLLSSKQKPTDALGPGWYETHNLNIGRKVAYPQTFGGAPIIRHQKYENECDFVKKLSPRDVKKMNAKADYLRLYEDVSETSCI</sequence>
<dbReference type="GO" id="GO:0008270">
    <property type="term" value="F:zinc ion binding"/>
    <property type="evidence" value="ECO:0007669"/>
    <property type="project" value="UniProtKB-KW"/>
</dbReference>
<dbReference type="PROSITE" id="PS00141">
    <property type="entry name" value="ASP_PROTEASE"/>
    <property type="match status" value="1"/>
</dbReference>
<dbReference type="Proteomes" id="UP000887013">
    <property type="component" value="Unassembled WGS sequence"/>
</dbReference>
<keyword evidence="1" id="KW-0862">Zinc</keyword>
<name>A0A8X6NU25_NEPPI</name>
<dbReference type="InterPro" id="IPR001878">
    <property type="entry name" value="Znf_CCHC"/>
</dbReference>
<dbReference type="OrthoDB" id="6426843at2759"/>
<keyword evidence="5" id="KW-1185">Reference proteome</keyword>
<feature type="region of interest" description="Disordered" evidence="2">
    <location>
        <begin position="1"/>
        <end position="29"/>
    </location>
</feature>
<evidence type="ECO:0000259" key="3">
    <source>
        <dbReference type="PROSITE" id="PS50158"/>
    </source>
</evidence>
<evidence type="ECO:0000256" key="2">
    <source>
        <dbReference type="SAM" id="MobiDB-lite"/>
    </source>
</evidence>
<dbReference type="CDD" id="cd00303">
    <property type="entry name" value="retropepsin_like"/>
    <property type="match status" value="1"/>
</dbReference>
<proteinExistence type="predicted"/>
<feature type="domain" description="CCHC-type" evidence="3">
    <location>
        <begin position="33"/>
        <end position="48"/>
    </location>
</feature>
<dbReference type="Gene3D" id="4.10.60.10">
    <property type="entry name" value="Zinc finger, CCHC-type"/>
    <property type="match status" value="1"/>
</dbReference>
<gene>
    <name evidence="4" type="primary">AVEN_177962_1</name>
    <name evidence="4" type="ORF">NPIL_142591</name>
</gene>
<dbReference type="EMBL" id="BMAW01062045">
    <property type="protein sequence ID" value="GFT34218.1"/>
    <property type="molecule type" value="Genomic_DNA"/>
</dbReference>
<dbReference type="SMART" id="SM00343">
    <property type="entry name" value="ZnF_C2HC"/>
    <property type="match status" value="2"/>
</dbReference>
<dbReference type="SUPFAM" id="SSF50630">
    <property type="entry name" value="Acid proteases"/>
    <property type="match status" value="1"/>
</dbReference>
<protein>
    <submittedName>
        <fullName evidence="4">CCHC-type domain-containing protein</fullName>
    </submittedName>
</protein>
<evidence type="ECO:0000313" key="5">
    <source>
        <dbReference type="Proteomes" id="UP000887013"/>
    </source>
</evidence>
<dbReference type="SUPFAM" id="SSF57756">
    <property type="entry name" value="Retrovirus zinc finger-like domains"/>
    <property type="match status" value="1"/>
</dbReference>
<dbReference type="GO" id="GO:0004190">
    <property type="term" value="F:aspartic-type endopeptidase activity"/>
    <property type="evidence" value="ECO:0007669"/>
    <property type="project" value="InterPro"/>
</dbReference>
<dbReference type="InterPro" id="IPR036875">
    <property type="entry name" value="Znf_CCHC_sf"/>
</dbReference>
<dbReference type="InterPro" id="IPR001969">
    <property type="entry name" value="Aspartic_peptidase_AS"/>
</dbReference>
<accession>A0A8X6NU25</accession>
<dbReference type="PROSITE" id="PS50158">
    <property type="entry name" value="ZF_CCHC"/>
    <property type="match status" value="1"/>
</dbReference>
<dbReference type="Pfam" id="PF00098">
    <property type="entry name" value="zf-CCHC"/>
    <property type="match status" value="1"/>
</dbReference>
<dbReference type="Pfam" id="PF13650">
    <property type="entry name" value="Asp_protease_2"/>
    <property type="match status" value="1"/>
</dbReference>
<evidence type="ECO:0000313" key="4">
    <source>
        <dbReference type="EMBL" id="GFT34218.1"/>
    </source>
</evidence>
<dbReference type="InterPro" id="IPR021109">
    <property type="entry name" value="Peptidase_aspartic_dom_sf"/>
</dbReference>
<reference evidence="4" key="1">
    <citation type="submission" date="2020-08" db="EMBL/GenBank/DDBJ databases">
        <title>Multicomponent nature underlies the extraordinary mechanical properties of spider dragline silk.</title>
        <authorList>
            <person name="Kono N."/>
            <person name="Nakamura H."/>
            <person name="Mori M."/>
            <person name="Yoshida Y."/>
            <person name="Ohtoshi R."/>
            <person name="Malay A.D."/>
            <person name="Moran D.A.P."/>
            <person name="Tomita M."/>
            <person name="Numata K."/>
            <person name="Arakawa K."/>
        </authorList>
    </citation>
    <scope>NUCLEOTIDE SEQUENCE</scope>
</reference>